<dbReference type="AlphaFoldDB" id="A0A1L8D7R1"/>
<proteinExistence type="predicted"/>
<sequence length="215" mass="24112">MTYHVTSTISQEKSQNRVAPRFWKKICILGFSLRGSPWASAQFAQNIAKQLYSYVPVRKIKKNQENMKVLVHSSCSLRATWPICYFSVWICPLGAPFVGTSCHLIATCTLHATFAPQPGDCQRKSKEFFVPPTGCRSGGHPAIILTMMYHSQVNLAPTTSSHSLSPQLPGSSLICRKFQLRNSRIHHRVLQVLQKVNFPVSQLSQLGTTRWVVVS</sequence>
<evidence type="ECO:0000313" key="1">
    <source>
        <dbReference type="EMBL" id="JAV02380.1"/>
    </source>
</evidence>
<protein>
    <submittedName>
        <fullName evidence="1">Uncharacterized protein</fullName>
    </submittedName>
</protein>
<reference evidence="1" key="1">
    <citation type="submission" date="2016-12" db="EMBL/GenBank/DDBJ databases">
        <title>An insight into the sialome and mialome of the sand fly, Nyssomyia neivai.</title>
        <authorList>
            <person name="Sebastian V."/>
            <person name="Goulart T.M."/>
            <person name="Oliveira W."/>
            <person name="Calvo E."/>
            <person name="Oliveira L.F."/>
            <person name="Pinto M.C."/>
            <person name="Rosselino A.M."/>
            <person name="Ribeiro J.M."/>
        </authorList>
    </citation>
    <scope>NUCLEOTIDE SEQUENCE</scope>
</reference>
<dbReference type="EMBL" id="GFDF01011704">
    <property type="protein sequence ID" value="JAV02380.1"/>
    <property type="molecule type" value="Transcribed_RNA"/>
</dbReference>
<name>A0A1L8D7R1_9DIPT</name>
<organism evidence="1">
    <name type="scientific">Nyssomyia neivai</name>
    <dbReference type="NCBI Taxonomy" id="330878"/>
    <lineage>
        <taxon>Eukaryota</taxon>
        <taxon>Metazoa</taxon>
        <taxon>Ecdysozoa</taxon>
        <taxon>Arthropoda</taxon>
        <taxon>Hexapoda</taxon>
        <taxon>Insecta</taxon>
        <taxon>Pterygota</taxon>
        <taxon>Neoptera</taxon>
        <taxon>Endopterygota</taxon>
        <taxon>Diptera</taxon>
        <taxon>Nematocera</taxon>
        <taxon>Psychodoidea</taxon>
        <taxon>Psychodidae</taxon>
        <taxon>Nyssomyia</taxon>
    </lineage>
</organism>
<accession>A0A1L8D7R1</accession>